<evidence type="ECO:0000256" key="3">
    <source>
        <dbReference type="ARBA" id="ARBA00038858"/>
    </source>
</evidence>
<dbReference type="PANTHER" id="PTHR43174">
    <property type="entry name" value="UDP-N-ACETYLGLUCOSAMINE 2-EPIMERASE"/>
    <property type="match status" value="1"/>
</dbReference>
<name>A0A399SZX7_9BACT</name>
<dbReference type="EC" id="5.1.3.14" evidence="3"/>
<protein>
    <recommendedName>
        <fullName evidence="3">UDP-N-acetylglucosamine 2-epimerase (non-hydrolyzing)</fullName>
        <ecNumber evidence="3">5.1.3.14</ecNumber>
    </recommendedName>
</protein>
<keyword evidence="7" id="KW-1185">Reference proteome</keyword>
<dbReference type="Pfam" id="PF02350">
    <property type="entry name" value="Epimerase_2"/>
    <property type="match status" value="1"/>
</dbReference>
<evidence type="ECO:0000256" key="1">
    <source>
        <dbReference type="ARBA" id="ARBA00023235"/>
    </source>
</evidence>
<accession>A0A399SZX7</accession>
<dbReference type="FunFam" id="3.40.50.2000:FF:000043">
    <property type="entry name" value="UDP-N-acetylglucosamine 2-epimerase"/>
    <property type="match status" value="1"/>
</dbReference>
<evidence type="ECO:0000256" key="4">
    <source>
        <dbReference type="RuleBase" id="RU003513"/>
    </source>
</evidence>
<dbReference type="InterPro" id="IPR029767">
    <property type="entry name" value="WecB-like"/>
</dbReference>
<dbReference type="RefSeq" id="WP_119436408.1">
    <property type="nucleotide sequence ID" value="NZ_QWGR01000002.1"/>
</dbReference>
<feature type="domain" description="UDP-N-acetylglucosamine 2-epimerase" evidence="5">
    <location>
        <begin position="25"/>
        <end position="374"/>
    </location>
</feature>
<organism evidence="6 7">
    <name type="scientific">Maribellus luteus</name>
    <dbReference type="NCBI Taxonomy" id="2305463"/>
    <lineage>
        <taxon>Bacteria</taxon>
        <taxon>Pseudomonadati</taxon>
        <taxon>Bacteroidota</taxon>
        <taxon>Bacteroidia</taxon>
        <taxon>Marinilabiliales</taxon>
        <taxon>Prolixibacteraceae</taxon>
        <taxon>Maribellus</taxon>
    </lineage>
</organism>
<dbReference type="PANTHER" id="PTHR43174:SF2">
    <property type="entry name" value="UDP-N-ACETYLGLUCOSAMINE 2-EPIMERASE"/>
    <property type="match status" value="1"/>
</dbReference>
<evidence type="ECO:0000313" key="6">
    <source>
        <dbReference type="EMBL" id="RIJ49720.1"/>
    </source>
</evidence>
<gene>
    <name evidence="6" type="ORF">D1614_02975</name>
</gene>
<comment type="similarity">
    <text evidence="2 4">Belongs to the UDP-N-acetylglucosamine 2-epimerase family.</text>
</comment>
<dbReference type="EMBL" id="QWGR01000002">
    <property type="protein sequence ID" value="RIJ49720.1"/>
    <property type="molecule type" value="Genomic_DNA"/>
</dbReference>
<dbReference type="Gene3D" id="3.40.50.2000">
    <property type="entry name" value="Glycogen Phosphorylase B"/>
    <property type="match status" value="2"/>
</dbReference>
<reference evidence="6 7" key="1">
    <citation type="submission" date="2018-08" db="EMBL/GenBank/DDBJ databases">
        <title>Pallidiluteibacterium maritimus gen. nov., sp. nov., isolated from coastal sediment.</title>
        <authorList>
            <person name="Zhou L.Y."/>
        </authorList>
    </citation>
    <scope>NUCLEOTIDE SEQUENCE [LARGE SCALE GENOMIC DNA]</scope>
    <source>
        <strain evidence="6 7">XSD2</strain>
    </source>
</reference>
<dbReference type="CDD" id="cd03786">
    <property type="entry name" value="GTB_UDP-GlcNAc_2-Epimerase"/>
    <property type="match status" value="1"/>
</dbReference>
<dbReference type="Proteomes" id="UP000265926">
    <property type="component" value="Unassembled WGS sequence"/>
</dbReference>
<evidence type="ECO:0000256" key="2">
    <source>
        <dbReference type="ARBA" id="ARBA00038209"/>
    </source>
</evidence>
<keyword evidence="1 4" id="KW-0413">Isomerase</keyword>
<dbReference type="AlphaFoldDB" id="A0A399SZX7"/>
<dbReference type="OrthoDB" id="9803238at2"/>
<sequence length="376" mass="42691">MKVLIIFGTRPEAIKMAPLVKEFEKHSDYFQTKVCVTAQHREMLDQVLDIFDIKPDYDLDIMKQGQDLFDISARVLLGIRNILQDFTPDIVFVHGDTSTSTFAALAAFYQQIPVAHIEAGLRTNNIYSPWPEEMNRQMTGRIASYHFCPTVFAKNNLLKENISDRNIVVTGNTVIDALFLVLDKIKNDRNKEISIERAIRDKGYSISERKFLLVTGHRRENFGHGFINICEALKEIALSNPDIDIVYPMHLNPNVRKPVTEILNNVGNVFLIEPLEYLAFVYLMSKSYFVITDSGGIQEEAPSLGKPVLVMRDTTERPEAVEAGTVILVGTDKEKIVLEAERLLKDSGHFERMSELHNPYGDGKATEKIIEYLKAI</sequence>
<dbReference type="InterPro" id="IPR003331">
    <property type="entry name" value="UDP_GlcNAc_Epimerase_2_dom"/>
</dbReference>
<dbReference type="GO" id="GO:0008761">
    <property type="term" value="F:UDP-N-acetylglucosamine 2-epimerase activity"/>
    <property type="evidence" value="ECO:0007669"/>
    <property type="project" value="UniProtKB-EC"/>
</dbReference>
<evidence type="ECO:0000313" key="7">
    <source>
        <dbReference type="Proteomes" id="UP000265926"/>
    </source>
</evidence>
<dbReference type="SUPFAM" id="SSF53756">
    <property type="entry name" value="UDP-Glycosyltransferase/glycogen phosphorylase"/>
    <property type="match status" value="1"/>
</dbReference>
<comment type="caution">
    <text evidence="6">The sequence shown here is derived from an EMBL/GenBank/DDBJ whole genome shotgun (WGS) entry which is preliminary data.</text>
</comment>
<proteinExistence type="inferred from homology"/>
<dbReference type="NCBIfam" id="TIGR00236">
    <property type="entry name" value="wecB"/>
    <property type="match status" value="1"/>
</dbReference>
<evidence type="ECO:0000259" key="5">
    <source>
        <dbReference type="Pfam" id="PF02350"/>
    </source>
</evidence>